<feature type="region of interest" description="Disordered" evidence="2">
    <location>
        <begin position="91"/>
        <end position="123"/>
    </location>
</feature>
<dbReference type="AlphaFoldDB" id="A0A7S2TLC1"/>
<accession>A0A7S2TLC1</accession>
<gene>
    <name evidence="3" type="ORF">LSP00402_LOCUS5491</name>
</gene>
<name>A0A7S2TLC1_9EUKA</name>
<protein>
    <submittedName>
        <fullName evidence="3">Uncharacterized protein</fullName>
    </submittedName>
</protein>
<organism evidence="3">
    <name type="scientific">Lotharella oceanica</name>
    <dbReference type="NCBI Taxonomy" id="641309"/>
    <lineage>
        <taxon>Eukaryota</taxon>
        <taxon>Sar</taxon>
        <taxon>Rhizaria</taxon>
        <taxon>Cercozoa</taxon>
        <taxon>Chlorarachniophyceae</taxon>
        <taxon>Lotharella</taxon>
    </lineage>
</organism>
<keyword evidence="1" id="KW-0175">Coiled coil</keyword>
<feature type="coiled-coil region" evidence="1">
    <location>
        <begin position="185"/>
        <end position="212"/>
    </location>
</feature>
<sequence>MADKFLNVKKNRRVWFPEINGLYQLDKSEINDDVYALSDSIRRAEAAAAGSQVSPKRSPAKKIAQQQARQQEIHQIKQRLYRMREHLNSQRATLQQVRAENKRHREGIGRTEYEIQSAEQEQKSLEENYQSLKEDYTQSIKSSKHNREGDEKSIREIRDQLQRETKLPADIFGSASEVPRLKQEIATRNDSLSDLRTQLKNAQRQRNMMQELLTKNSNATPGAQMAHQVVDYARSNAKQFSTFKLKLRDSIDEKKNAYQDLERRNREIESLTEDISKQAKLNSALEEKDQELSQKAEHQKMVVEKLDAEVKKLQQEQEKRKEEIQRLRDLHTTWDEILAATERRAETAEDEYSSRMTELKVYKLGKRTMDETVERLTKKRKVLTEENEQLTAQIRVHEERGDPKFKDKEKLDKIIAQCRELYNRQQTLQKDVEKKEAEHRKYMDEISKLRMALDQAQDKLNEQQQEHLKQMSITADLVQGKQ</sequence>
<feature type="compositionally biased region" description="Low complexity" evidence="2">
    <location>
        <begin position="61"/>
        <end position="70"/>
    </location>
</feature>
<feature type="coiled-coil region" evidence="1">
    <location>
        <begin position="366"/>
        <end position="466"/>
    </location>
</feature>
<evidence type="ECO:0000313" key="3">
    <source>
        <dbReference type="EMBL" id="CAD9754993.1"/>
    </source>
</evidence>
<reference evidence="3" key="1">
    <citation type="submission" date="2021-01" db="EMBL/GenBank/DDBJ databases">
        <authorList>
            <person name="Corre E."/>
            <person name="Pelletier E."/>
            <person name="Niang G."/>
            <person name="Scheremetjew M."/>
            <person name="Finn R."/>
            <person name="Kale V."/>
            <person name="Holt S."/>
            <person name="Cochrane G."/>
            <person name="Meng A."/>
            <person name="Brown T."/>
            <person name="Cohen L."/>
        </authorList>
    </citation>
    <scope>NUCLEOTIDE SEQUENCE</scope>
    <source>
        <strain evidence="3">CCMP622</strain>
    </source>
</reference>
<feature type="region of interest" description="Disordered" evidence="2">
    <location>
        <begin position="135"/>
        <end position="154"/>
    </location>
</feature>
<evidence type="ECO:0000256" key="2">
    <source>
        <dbReference type="SAM" id="MobiDB-lite"/>
    </source>
</evidence>
<feature type="coiled-coil region" evidence="1">
    <location>
        <begin position="244"/>
        <end position="333"/>
    </location>
</feature>
<feature type="region of interest" description="Disordered" evidence="2">
    <location>
        <begin position="47"/>
        <end position="71"/>
    </location>
</feature>
<proteinExistence type="predicted"/>
<feature type="compositionally biased region" description="Basic and acidic residues" evidence="2">
    <location>
        <begin position="145"/>
        <end position="154"/>
    </location>
</feature>
<dbReference type="EMBL" id="HBHP01008794">
    <property type="protein sequence ID" value="CAD9754993.1"/>
    <property type="molecule type" value="Transcribed_RNA"/>
</dbReference>
<evidence type="ECO:0000256" key="1">
    <source>
        <dbReference type="SAM" id="Coils"/>
    </source>
</evidence>